<evidence type="ECO:0000256" key="3">
    <source>
        <dbReference type="PIRSR" id="PIRSR606225-1"/>
    </source>
</evidence>
<dbReference type="GO" id="GO:0009982">
    <property type="term" value="F:pseudouridine synthase activity"/>
    <property type="evidence" value="ECO:0007669"/>
    <property type="project" value="InterPro"/>
</dbReference>
<organism evidence="7 8">
    <name type="scientific">Holdemania filiformis</name>
    <dbReference type="NCBI Taxonomy" id="61171"/>
    <lineage>
        <taxon>Bacteria</taxon>
        <taxon>Bacillati</taxon>
        <taxon>Bacillota</taxon>
        <taxon>Erysipelotrichia</taxon>
        <taxon>Erysipelotrichales</taxon>
        <taxon>Erysipelotrichaceae</taxon>
        <taxon>Holdemania</taxon>
    </lineage>
</organism>
<comment type="catalytic activity">
    <reaction evidence="1 5">
        <text>a uridine in RNA = a pseudouridine in RNA</text>
        <dbReference type="Rhea" id="RHEA:48348"/>
        <dbReference type="Rhea" id="RHEA-COMP:12068"/>
        <dbReference type="Rhea" id="RHEA-COMP:12069"/>
        <dbReference type="ChEBI" id="CHEBI:65314"/>
        <dbReference type="ChEBI" id="CHEBI:65315"/>
    </reaction>
</comment>
<comment type="caution">
    <text evidence="7">The sequence shown here is derived from an EMBL/GenBank/DDBJ whole genome shotgun (WGS) entry which is preliminary data.</text>
</comment>
<dbReference type="Proteomes" id="UP000284178">
    <property type="component" value="Unassembled WGS sequence"/>
</dbReference>
<accession>A0A412FSV2</accession>
<evidence type="ECO:0000256" key="4">
    <source>
        <dbReference type="PROSITE-ProRule" id="PRU00182"/>
    </source>
</evidence>
<dbReference type="InterPro" id="IPR006145">
    <property type="entry name" value="PsdUridine_synth_RsuA/RluA"/>
</dbReference>
<keyword evidence="4" id="KW-0694">RNA-binding</keyword>
<dbReference type="PROSITE" id="PS50889">
    <property type="entry name" value="S4"/>
    <property type="match status" value="1"/>
</dbReference>
<keyword evidence="8" id="KW-1185">Reference proteome</keyword>
<dbReference type="GO" id="GO:0003723">
    <property type="term" value="F:RNA binding"/>
    <property type="evidence" value="ECO:0007669"/>
    <property type="project" value="UniProtKB-KW"/>
</dbReference>
<dbReference type="EC" id="5.4.99.-" evidence="5"/>
<dbReference type="InterPro" id="IPR050188">
    <property type="entry name" value="RluA_PseudoU_synthase"/>
</dbReference>
<evidence type="ECO:0000256" key="5">
    <source>
        <dbReference type="RuleBase" id="RU362028"/>
    </source>
</evidence>
<dbReference type="PANTHER" id="PTHR21600">
    <property type="entry name" value="MITOCHONDRIAL RNA PSEUDOURIDINE SYNTHASE"/>
    <property type="match status" value="1"/>
</dbReference>
<evidence type="ECO:0000313" key="7">
    <source>
        <dbReference type="EMBL" id="RGR71221.1"/>
    </source>
</evidence>
<dbReference type="InterPro" id="IPR006224">
    <property type="entry name" value="PsdUridine_synth_RluA-like_CS"/>
</dbReference>
<feature type="active site" evidence="3">
    <location>
        <position position="139"/>
    </location>
</feature>
<name>A0A412FSV2_9FIRM</name>
<evidence type="ECO:0000256" key="2">
    <source>
        <dbReference type="ARBA" id="ARBA00010876"/>
    </source>
</evidence>
<evidence type="ECO:0000259" key="6">
    <source>
        <dbReference type="Pfam" id="PF00849"/>
    </source>
</evidence>
<dbReference type="InterPro" id="IPR006225">
    <property type="entry name" value="PsdUridine_synth_RluC/D"/>
</dbReference>
<dbReference type="CDD" id="cd02869">
    <property type="entry name" value="PseudoU_synth_RluA_like"/>
    <property type="match status" value="1"/>
</dbReference>
<feature type="domain" description="Pseudouridine synthase RsuA/RluA-like" evidence="6">
    <location>
        <begin position="94"/>
        <end position="246"/>
    </location>
</feature>
<keyword evidence="5" id="KW-0413">Isomerase</keyword>
<evidence type="ECO:0000256" key="1">
    <source>
        <dbReference type="ARBA" id="ARBA00000073"/>
    </source>
</evidence>
<sequence>MTLRIDTPWLRFSVSAEAEGQTIAELLAPWGCSKAARYKLEIEQRITLNGQPVRQSAKVKVGDELALKVFQQEEPDFVPWAIPVRILYEDELILAVSKPAGMIVHPDDKGKTGTLANAVAAYYLRTGQHCTVRPIHRLDEGTSGIVLFSKCPFFQPKLDQALARKQIARTYLAVVSGVMKPKDRLTLDKPIGRDRHNAKAYRISPTGKPAVTHVEVLRCRQKEKQTLVRCQLETGRTHQIRVHLASIQRPIVNDPLYNPRPVQGRMKLHAWKCAWTDLVSGRRVEIMDEPETEFW</sequence>
<dbReference type="EMBL" id="QRUP01000018">
    <property type="protein sequence ID" value="RGR71221.1"/>
    <property type="molecule type" value="Genomic_DNA"/>
</dbReference>
<dbReference type="SUPFAM" id="SSF55120">
    <property type="entry name" value="Pseudouridine synthase"/>
    <property type="match status" value="1"/>
</dbReference>
<comment type="function">
    <text evidence="5">Responsible for synthesis of pseudouridine from uracil.</text>
</comment>
<dbReference type="PANTHER" id="PTHR21600:SF87">
    <property type="entry name" value="RNA PSEUDOURIDYLATE SYNTHASE DOMAIN-CONTAINING PROTEIN 1"/>
    <property type="match status" value="1"/>
</dbReference>
<evidence type="ECO:0000313" key="8">
    <source>
        <dbReference type="Proteomes" id="UP000284178"/>
    </source>
</evidence>
<proteinExistence type="inferred from homology"/>
<dbReference type="AlphaFoldDB" id="A0A412FSV2"/>
<dbReference type="GO" id="GO:0000455">
    <property type="term" value="P:enzyme-directed rRNA pseudouridine synthesis"/>
    <property type="evidence" value="ECO:0007669"/>
    <property type="project" value="TreeGrafter"/>
</dbReference>
<dbReference type="Pfam" id="PF00849">
    <property type="entry name" value="PseudoU_synth_2"/>
    <property type="match status" value="1"/>
</dbReference>
<dbReference type="RefSeq" id="WP_117895632.1">
    <property type="nucleotide sequence ID" value="NZ_CABJCV010000018.1"/>
</dbReference>
<gene>
    <name evidence="7" type="ORF">DWY25_13250</name>
</gene>
<dbReference type="InterPro" id="IPR020103">
    <property type="entry name" value="PsdUridine_synth_cat_dom_sf"/>
</dbReference>
<dbReference type="GO" id="GO:0140098">
    <property type="term" value="F:catalytic activity, acting on RNA"/>
    <property type="evidence" value="ECO:0007669"/>
    <property type="project" value="UniProtKB-ARBA"/>
</dbReference>
<dbReference type="NCBIfam" id="TIGR00005">
    <property type="entry name" value="rluA_subfam"/>
    <property type="match status" value="1"/>
</dbReference>
<dbReference type="Gene3D" id="3.30.2350.10">
    <property type="entry name" value="Pseudouridine synthase"/>
    <property type="match status" value="1"/>
</dbReference>
<dbReference type="PROSITE" id="PS01129">
    <property type="entry name" value="PSI_RLU"/>
    <property type="match status" value="1"/>
</dbReference>
<comment type="similarity">
    <text evidence="2 5">Belongs to the pseudouridine synthase RluA family.</text>
</comment>
<reference evidence="7 8" key="1">
    <citation type="submission" date="2018-08" db="EMBL/GenBank/DDBJ databases">
        <title>A genome reference for cultivated species of the human gut microbiota.</title>
        <authorList>
            <person name="Zou Y."/>
            <person name="Xue W."/>
            <person name="Luo G."/>
        </authorList>
    </citation>
    <scope>NUCLEOTIDE SEQUENCE [LARGE SCALE GENOMIC DNA]</scope>
    <source>
        <strain evidence="7 8">AF24-29</strain>
    </source>
</reference>
<dbReference type="GeneID" id="83016361"/>
<protein>
    <recommendedName>
        <fullName evidence="5">Pseudouridine synthase</fullName>
        <ecNumber evidence="5">5.4.99.-</ecNumber>
    </recommendedName>
</protein>